<dbReference type="AlphaFoldDB" id="A0A0F6AHZ2"/>
<dbReference type="PATRIC" id="fig|1129367.4.peg.865"/>
<evidence type="ECO:0000313" key="2">
    <source>
        <dbReference type="Proteomes" id="UP000033434"/>
    </source>
</evidence>
<dbReference type="Proteomes" id="UP000033434">
    <property type="component" value="Unassembled WGS sequence"/>
</dbReference>
<evidence type="ECO:0000313" key="1">
    <source>
        <dbReference type="EMBL" id="KKE85014.1"/>
    </source>
</evidence>
<reference evidence="1 2" key="1">
    <citation type="journal article" date="2015" name="BMC Genomics">
        <title>Genome mining reveals unlocked bioactive potential of marine Gram-negative bacteria.</title>
        <authorList>
            <person name="Machado H."/>
            <person name="Sonnenschein E.C."/>
            <person name="Melchiorsen J."/>
            <person name="Gram L."/>
        </authorList>
    </citation>
    <scope>NUCLEOTIDE SEQUENCE [LARGE SCALE GENOMIC DNA]</scope>
    <source>
        <strain evidence="1 2">S4054</strain>
    </source>
</reference>
<organism evidence="1 2">
    <name type="scientific">Pseudoalteromonas luteoviolacea S4054</name>
    <dbReference type="NCBI Taxonomy" id="1129367"/>
    <lineage>
        <taxon>Bacteria</taxon>
        <taxon>Pseudomonadati</taxon>
        <taxon>Pseudomonadota</taxon>
        <taxon>Gammaproteobacteria</taxon>
        <taxon>Alteromonadales</taxon>
        <taxon>Pseudoalteromonadaceae</taxon>
        <taxon>Pseudoalteromonas</taxon>
    </lineage>
</organism>
<accession>A0A0F6AHZ2</accession>
<name>A0A0F6AHZ2_9GAMM</name>
<protein>
    <submittedName>
        <fullName evidence="1">Uncharacterized protein</fullName>
    </submittedName>
</protein>
<sequence>MDLRQVTNENIQFAQSRISYHPRKCLGFKQPAIIFKEQEMAA</sequence>
<comment type="caution">
    <text evidence="1">The sequence shown here is derived from an EMBL/GenBank/DDBJ whole genome shotgun (WGS) entry which is preliminary data.</text>
</comment>
<dbReference type="EMBL" id="AUXW01000079">
    <property type="protein sequence ID" value="KKE85014.1"/>
    <property type="molecule type" value="Genomic_DNA"/>
</dbReference>
<gene>
    <name evidence="1" type="ORF">N479_06165</name>
</gene>
<proteinExistence type="predicted"/>